<dbReference type="InterPro" id="IPR016135">
    <property type="entry name" value="UBQ-conjugating_enzyme/RWD"/>
</dbReference>
<dbReference type="AlphaFoldDB" id="A0A1A6G540"/>
<keyword evidence="3" id="KW-1185">Reference proteome</keyword>
<sequence length="121" mass="13486">MHENGRQAQTLSLVGVCRHQPGTPPGVNPGQTNRDRERPAKVMNSNIENLPLHISHLMYKKMTLPTADLSDGIKTFLNEKDITNLQVTMKGPEGTLYDGSLFFMKLLMGKDFLPPHARTTS</sequence>
<dbReference type="OrthoDB" id="9634773at2759"/>
<feature type="region of interest" description="Disordered" evidence="1">
    <location>
        <begin position="18"/>
        <end position="38"/>
    </location>
</feature>
<dbReference type="SUPFAM" id="SSF54495">
    <property type="entry name" value="UBC-like"/>
    <property type="match status" value="1"/>
</dbReference>
<reference evidence="2 3" key="1">
    <citation type="submission" date="2016-06" db="EMBL/GenBank/DDBJ databases">
        <title>The Draft Genome Sequence and Annotation of the Desert Woodrat Neotoma lepida.</title>
        <authorList>
            <person name="Campbell M."/>
            <person name="Oakeson K.F."/>
            <person name="Yandell M."/>
            <person name="Halpert J.R."/>
            <person name="Dearing D."/>
        </authorList>
    </citation>
    <scope>NUCLEOTIDE SEQUENCE [LARGE SCALE GENOMIC DNA]</scope>
    <source>
        <strain evidence="2">417</strain>
        <tissue evidence="2">Liver</tissue>
    </source>
</reference>
<gene>
    <name evidence="2" type="ORF">A6R68_08391</name>
</gene>
<comment type="caution">
    <text evidence="2">The sequence shown here is derived from an EMBL/GenBank/DDBJ whole genome shotgun (WGS) entry which is preliminary data.</text>
</comment>
<organism evidence="2 3">
    <name type="scientific">Neotoma lepida</name>
    <name type="common">Desert woodrat</name>
    <dbReference type="NCBI Taxonomy" id="56216"/>
    <lineage>
        <taxon>Eukaryota</taxon>
        <taxon>Metazoa</taxon>
        <taxon>Chordata</taxon>
        <taxon>Craniata</taxon>
        <taxon>Vertebrata</taxon>
        <taxon>Euteleostomi</taxon>
        <taxon>Mammalia</taxon>
        <taxon>Eutheria</taxon>
        <taxon>Euarchontoglires</taxon>
        <taxon>Glires</taxon>
        <taxon>Rodentia</taxon>
        <taxon>Myomorpha</taxon>
        <taxon>Muroidea</taxon>
        <taxon>Cricetidae</taxon>
        <taxon>Neotominae</taxon>
        <taxon>Neotoma</taxon>
    </lineage>
</organism>
<proteinExistence type="predicted"/>
<evidence type="ECO:0000256" key="1">
    <source>
        <dbReference type="SAM" id="MobiDB-lite"/>
    </source>
</evidence>
<dbReference type="EMBL" id="LZPO01107894">
    <property type="protein sequence ID" value="OBS60477.1"/>
    <property type="molecule type" value="Genomic_DNA"/>
</dbReference>
<evidence type="ECO:0000313" key="3">
    <source>
        <dbReference type="Proteomes" id="UP000092124"/>
    </source>
</evidence>
<name>A0A1A6G540_NEOLE</name>
<dbReference type="STRING" id="56216.A0A1A6G540"/>
<dbReference type="Gene3D" id="3.10.110.10">
    <property type="entry name" value="Ubiquitin Conjugating Enzyme"/>
    <property type="match status" value="1"/>
</dbReference>
<evidence type="ECO:0000313" key="2">
    <source>
        <dbReference type="EMBL" id="OBS60477.1"/>
    </source>
</evidence>
<dbReference type="Proteomes" id="UP000092124">
    <property type="component" value="Unassembled WGS sequence"/>
</dbReference>
<protein>
    <submittedName>
        <fullName evidence="2">Uncharacterized protein</fullName>
    </submittedName>
</protein>
<accession>A0A1A6G540</accession>